<dbReference type="PROSITE" id="PS50294">
    <property type="entry name" value="WD_REPEATS_REGION"/>
    <property type="match status" value="1"/>
</dbReference>
<dbReference type="InterPro" id="IPR019775">
    <property type="entry name" value="WD40_repeat_CS"/>
</dbReference>
<accession>A0A540VXK2</accession>
<sequence length="1291" mass="137446">MTPPAEEPSKGESSDHRPHHVEQSAVAHGNSSITQVAGDYHNYNFAESQRALKGPSSRDTPSPYPGLRPFGKDRAGQFAGRGKLVQDLSSRLSEKPGVPLMVVGPSGSGKSSLLMAGLLHELSEGRVNVPTSRHWRQIVMAPGRHPLTELAEKLGRNPQQAARIGVLLAGDPSRLAEAWREIGQEHSDQIILIIDQLEEVFTLCEDAAERHRFVEAVSRLATDGPVARLVFGLRADFYGHCLEYPVLKDALQRNQVPVGPMDREQLEEAIIKPAASVDHLVEPELVKMLLLDMGVLTGASSSTTSGPWSAAGQLPLLSHALANTWSQREGRALTVAGYQQTGGIQNALNQTAENCFARLDGLGREAAERLFPRLVRIADDAEDTRQRVTPAELGIGLRPAVVEQVLAVFHDARLLTWDRNEDGTGTVQLAHEAMIRAWQRLRDWVNASRGELLVRQELEATARSWQASQRDSALLVRGSRLERADQADQHTPGELSETAAAFLQASRLAAAAVRQAAARAVRVRRAVIAGLTVLTLIASTAAVIAFQQRATAQHQRDLAIAGQIATEADRIRATDPSLAAQLDLASDRINPSQDRYTDLLATESSPLATALPIPAKGPAFDGDGHRMATIGTDKTVSLWDTTDPAHPRLAGTVPTFANWLAVSPDGRFLALSVLEQNTQGPNDAGGTVLWDVADPAHPRPTGAELTGGVLEGGAFAADGKSVATTTNESATVWDLADPAHPAVRATALGKALALSPDGRTLAVSSGGFGAGNAETLPGGLRLLDVSGPGEGVPQLPDPLDLGGDDSAHARFSADGHHLVATGGQQPGNTTLSESGYETPLRSWDITDRSHPVLQTERVFPEQVDGNSIALRPDAQVVAAQAGKSVQLWRLDQTPTHHAEHGGLDIGDLQPLGLPLSTENGTISDFTFSPDGSTLATTFSSRVWLWNLPPTQATPGGNIQVIDYLSDGKGLATASNADGGAVGDPVRLWQVTAPNRAVPVGDPILGQSDKTAKTVAVSPDGRTLATSDPDHNLRLWDLTDPARPTPLAEVNDTRDFVGELAFTADGRTLWDVQEKVAWDVSDRSNPREYPTNSLSNAGGQTVLEPQRPLLVVSSDNGIGLWDARDPARLGPLGAVHSSSDDAVVIAPGGGMLATTDRQAGIQLWSIADPHHPAKLASLAPWNAGAINEMAFSAKTPMFATVSEDNSLRLWDLSDPHHPQQIGRPLPWTGYDGLAFSPDGRSIATSGAGGTLQLWDLDVSHAIDRICATTSGALTPEVWAQHFSGISFRTGCR</sequence>
<keyword evidence="7" id="KW-1185">Reference proteome</keyword>
<evidence type="ECO:0000256" key="3">
    <source>
        <dbReference type="PROSITE-ProRule" id="PRU00221"/>
    </source>
</evidence>
<feature type="domain" description="Novel STAND NTPase 1" evidence="5">
    <location>
        <begin position="63"/>
        <end position="472"/>
    </location>
</feature>
<dbReference type="SUPFAM" id="SSF52540">
    <property type="entry name" value="P-loop containing nucleoside triphosphate hydrolases"/>
    <property type="match status" value="1"/>
</dbReference>
<feature type="repeat" description="WD" evidence="3">
    <location>
        <begin position="1232"/>
        <end position="1263"/>
    </location>
</feature>
<dbReference type="PROSITE" id="PS50082">
    <property type="entry name" value="WD_REPEATS_2"/>
    <property type="match status" value="3"/>
</dbReference>
<reference evidence="6 7" key="1">
    <citation type="submission" date="2019-06" db="EMBL/GenBank/DDBJ databases">
        <title>Description of Kitasatospora acidophila sp. nov. isolated from pine grove soil, and reclassification of Streptomyces novaecaesareae to Kitasatospora novaeceasareae comb. nov.</title>
        <authorList>
            <person name="Kim M.J."/>
        </authorList>
    </citation>
    <scope>NUCLEOTIDE SEQUENCE [LARGE SCALE GENOMIC DNA]</scope>
    <source>
        <strain evidence="6 7">MMS16-CNU292</strain>
    </source>
</reference>
<protein>
    <recommendedName>
        <fullName evidence="5">Novel STAND NTPase 1 domain-containing protein</fullName>
    </recommendedName>
</protein>
<keyword evidence="1 3" id="KW-0853">WD repeat</keyword>
<proteinExistence type="predicted"/>
<dbReference type="InterPro" id="IPR036322">
    <property type="entry name" value="WD40_repeat_dom_sf"/>
</dbReference>
<gene>
    <name evidence="6" type="ORF">E6W39_03510</name>
</gene>
<evidence type="ECO:0000256" key="4">
    <source>
        <dbReference type="SAM" id="MobiDB-lite"/>
    </source>
</evidence>
<feature type="compositionally biased region" description="Basic and acidic residues" evidence="4">
    <location>
        <begin position="7"/>
        <end position="22"/>
    </location>
</feature>
<dbReference type="SUPFAM" id="SSF101908">
    <property type="entry name" value="Putative isomerase YbhE"/>
    <property type="match status" value="1"/>
</dbReference>
<evidence type="ECO:0000256" key="2">
    <source>
        <dbReference type="ARBA" id="ARBA00022737"/>
    </source>
</evidence>
<evidence type="ECO:0000313" key="7">
    <source>
        <dbReference type="Proteomes" id="UP000319103"/>
    </source>
</evidence>
<dbReference type="Gene3D" id="2.130.10.10">
    <property type="entry name" value="YVTN repeat-like/Quinoprotein amine dehydrogenase"/>
    <property type="match status" value="4"/>
</dbReference>
<dbReference type="OrthoDB" id="134501at2"/>
<dbReference type="EMBL" id="VIGB01000003">
    <property type="protein sequence ID" value="TQF01483.1"/>
    <property type="molecule type" value="Genomic_DNA"/>
</dbReference>
<organism evidence="6 7">
    <name type="scientific">Kitasatospora acidiphila</name>
    <dbReference type="NCBI Taxonomy" id="2567942"/>
    <lineage>
        <taxon>Bacteria</taxon>
        <taxon>Bacillati</taxon>
        <taxon>Actinomycetota</taxon>
        <taxon>Actinomycetes</taxon>
        <taxon>Kitasatosporales</taxon>
        <taxon>Streptomycetaceae</taxon>
        <taxon>Kitasatospora</taxon>
    </lineage>
</organism>
<dbReference type="InterPro" id="IPR027417">
    <property type="entry name" value="P-loop_NTPase"/>
</dbReference>
<dbReference type="SUPFAM" id="SSF50978">
    <property type="entry name" value="WD40 repeat-like"/>
    <property type="match status" value="1"/>
</dbReference>
<evidence type="ECO:0000256" key="1">
    <source>
        <dbReference type="ARBA" id="ARBA00022574"/>
    </source>
</evidence>
<dbReference type="InterPro" id="IPR001680">
    <property type="entry name" value="WD40_rpt"/>
</dbReference>
<dbReference type="PANTHER" id="PTHR19879:SF9">
    <property type="entry name" value="TRANSCRIPTION INITIATION FACTOR TFIID SUBUNIT 5"/>
    <property type="match status" value="1"/>
</dbReference>
<evidence type="ECO:0000313" key="6">
    <source>
        <dbReference type="EMBL" id="TQF01483.1"/>
    </source>
</evidence>
<dbReference type="SMART" id="SM00320">
    <property type="entry name" value="WD40"/>
    <property type="match status" value="7"/>
</dbReference>
<dbReference type="PANTHER" id="PTHR19879">
    <property type="entry name" value="TRANSCRIPTION INITIATION FACTOR TFIID"/>
    <property type="match status" value="1"/>
</dbReference>
<dbReference type="InterPro" id="IPR015943">
    <property type="entry name" value="WD40/YVTN_repeat-like_dom_sf"/>
</dbReference>
<dbReference type="Pfam" id="PF20703">
    <property type="entry name" value="nSTAND1"/>
    <property type="match status" value="1"/>
</dbReference>
<dbReference type="InterPro" id="IPR049052">
    <property type="entry name" value="nSTAND1"/>
</dbReference>
<name>A0A540VXK2_9ACTN</name>
<dbReference type="RefSeq" id="WP_141632213.1">
    <property type="nucleotide sequence ID" value="NZ_VIGB01000003.1"/>
</dbReference>
<dbReference type="Pfam" id="PF00400">
    <property type="entry name" value="WD40"/>
    <property type="match status" value="3"/>
</dbReference>
<dbReference type="Proteomes" id="UP000319103">
    <property type="component" value="Unassembled WGS sequence"/>
</dbReference>
<comment type="caution">
    <text evidence="6">The sequence shown here is derived from an EMBL/GenBank/DDBJ whole genome shotgun (WGS) entry which is preliminary data.</text>
</comment>
<keyword evidence="2" id="KW-0677">Repeat</keyword>
<feature type="repeat" description="WD" evidence="3">
    <location>
        <begin position="1178"/>
        <end position="1219"/>
    </location>
</feature>
<evidence type="ECO:0000259" key="5">
    <source>
        <dbReference type="Pfam" id="PF20703"/>
    </source>
</evidence>
<feature type="repeat" description="WD" evidence="3">
    <location>
        <begin position="1004"/>
        <end position="1037"/>
    </location>
</feature>
<dbReference type="PROSITE" id="PS00678">
    <property type="entry name" value="WD_REPEATS_1"/>
    <property type="match status" value="1"/>
</dbReference>
<feature type="region of interest" description="Disordered" evidence="4">
    <location>
        <begin position="1"/>
        <end position="76"/>
    </location>
</feature>